<reference evidence="2 3" key="1">
    <citation type="submission" date="2019-09" db="EMBL/GenBank/DDBJ databases">
        <title>A chromosome-level genome assembly of the Chinese tupelo Nyssa sinensis.</title>
        <authorList>
            <person name="Yang X."/>
            <person name="Kang M."/>
            <person name="Yang Y."/>
            <person name="Xiong H."/>
            <person name="Wang M."/>
            <person name="Zhang Z."/>
            <person name="Wang Z."/>
            <person name="Wu H."/>
            <person name="Ma T."/>
            <person name="Liu J."/>
            <person name="Xi Z."/>
        </authorList>
    </citation>
    <scope>NUCLEOTIDE SEQUENCE [LARGE SCALE GENOMIC DNA]</scope>
    <source>
        <strain evidence="2">J267</strain>
        <tissue evidence="2">Leaf</tissue>
    </source>
</reference>
<dbReference type="EMBL" id="CM018044">
    <property type="protein sequence ID" value="KAA8529541.1"/>
    <property type="molecule type" value="Genomic_DNA"/>
</dbReference>
<keyword evidence="3" id="KW-1185">Reference proteome</keyword>
<evidence type="ECO:0000256" key="1">
    <source>
        <dbReference type="SAM" id="MobiDB-lite"/>
    </source>
</evidence>
<organism evidence="2 3">
    <name type="scientific">Nyssa sinensis</name>
    <dbReference type="NCBI Taxonomy" id="561372"/>
    <lineage>
        <taxon>Eukaryota</taxon>
        <taxon>Viridiplantae</taxon>
        <taxon>Streptophyta</taxon>
        <taxon>Embryophyta</taxon>
        <taxon>Tracheophyta</taxon>
        <taxon>Spermatophyta</taxon>
        <taxon>Magnoliopsida</taxon>
        <taxon>eudicotyledons</taxon>
        <taxon>Gunneridae</taxon>
        <taxon>Pentapetalae</taxon>
        <taxon>asterids</taxon>
        <taxon>Cornales</taxon>
        <taxon>Nyssaceae</taxon>
        <taxon>Nyssa</taxon>
    </lineage>
</organism>
<protein>
    <submittedName>
        <fullName evidence="2">Uncharacterized protein</fullName>
    </submittedName>
</protein>
<feature type="compositionally biased region" description="Acidic residues" evidence="1">
    <location>
        <begin position="1"/>
        <end position="12"/>
    </location>
</feature>
<dbReference type="AlphaFoldDB" id="A0A5J5AK88"/>
<gene>
    <name evidence="2" type="ORF">F0562_033660</name>
</gene>
<evidence type="ECO:0000313" key="3">
    <source>
        <dbReference type="Proteomes" id="UP000325577"/>
    </source>
</evidence>
<evidence type="ECO:0000313" key="2">
    <source>
        <dbReference type="EMBL" id="KAA8529541.1"/>
    </source>
</evidence>
<feature type="region of interest" description="Disordered" evidence="1">
    <location>
        <begin position="1"/>
        <end position="54"/>
    </location>
</feature>
<accession>A0A5J5AK88</accession>
<name>A0A5J5AK88_9ASTE</name>
<sequence length="90" mass="10019">MVAFDGDSDTECPESVVDKGHGEECTGDDSQADKEEANENPENGEQCHEGSQLLHETTVMEDDCVIEVVERKYMDVEAFKFEKRHGNGPL</sequence>
<dbReference type="Proteomes" id="UP000325577">
    <property type="component" value="Linkage Group LG20"/>
</dbReference>
<proteinExistence type="predicted"/>